<feature type="transmembrane region" description="Helical" evidence="14">
    <location>
        <begin position="176"/>
        <end position="194"/>
    </location>
</feature>
<dbReference type="PROSITE" id="PS50283">
    <property type="entry name" value="NA_SOLUT_SYMP_3"/>
    <property type="match status" value="1"/>
</dbReference>
<keyword evidence="9" id="KW-0406">Ion transport</keyword>
<evidence type="ECO:0000256" key="9">
    <source>
        <dbReference type="ARBA" id="ARBA00023065"/>
    </source>
</evidence>
<dbReference type="InterPro" id="IPR038377">
    <property type="entry name" value="Na/Glc_symporter_sf"/>
</dbReference>
<evidence type="ECO:0000313" key="16">
    <source>
        <dbReference type="Proteomes" id="UP001225316"/>
    </source>
</evidence>
<evidence type="ECO:0000256" key="12">
    <source>
        <dbReference type="ARBA" id="ARBA00033708"/>
    </source>
</evidence>
<feature type="transmembrane region" description="Helical" evidence="14">
    <location>
        <begin position="407"/>
        <end position="426"/>
    </location>
</feature>
<feature type="transmembrane region" description="Helical" evidence="14">
    <location>
        <begin position="116"/>
        <end position="140"/>
    </location>
</feature>
<evidence type="ECO:0000256" key="3">
    <source>
        <dbReference type="ARBA" id="ARBA00022448"/>
    </source>
</evidence>
<organism evidence="15 16">
    <name type="scientific">Thalassobacterium maritimum</name>
    <dbReference type="NCBI Taxonomy" id="3041265"/>
    <lineage>
        <taxon>Bacteria</taxon>
        <taxon>Pseudomonadati</taxon>
        <taxon>Verrucomicrobiota</taxon>
        <taxon>Opitutia</taxon>
        <taxon>Puniceicoccales</taxon>
        <taxon>Coraliomargaritaceae</taxon>
        <taxon>Thalassobacterium</taxon>
    </lineage>
</organism>
<feature type="transmembrane region" description="Helical" evidence="14">
    <location>
        <begin position="466"/>
        <end position="486"/>
    </location>
</feature>
<comment type="caution">
    <text evidence="15">The sequence shown here is derived from an EMBL/GenBank/DDBJ whole genome shotgun (WGS) entry which is preliminary data.</text>
</comment>
<keyword evidence="3" id="KW-0813">Transport</keyword>
<evidence type="ECO:0008006" key="17">
    <source>
        <dbReference type="Google" id="ProtNLM"/>
    </source>
</evidence>
<evidence type="ECO:0000256" key="13">
    <source>
        <dbReference type="RuleBase" id="RU362091"/>
    </source>
</evidence>
<feature type="transmembrane region" description="Helical" evidence="14">
    <location>
        <begin position="146"/>
        <end position="164"/>
    </location>
</feature>
<evidence type="ECO:0000256" key="11">
    <source>
        <dbReference type="ARBA" id="ARBA00023201"/>
    </source>
</evidence>
<dbReference type="InterPro" id="IPR001734">
    <property type="entry name" value="Na/solute_symporter"/>
</dbReference>
<proteinExistence type="inferred from homology"/>
<evidence type="ECO:0000256" key="7">
    <source>
        <dbReference type="ARBA" id="ARBA00022989"/>
    </source>
</evidence>
<dbReference type="PANTHER" id="PTHR48086">
    <property type="entry name" value="SODIUM/PROLINE SYMPORTER-RELATED"/>
    <property type="match status" value="1"/>
</dbReference>
<evidence type="ECO:0000256" key="10">
    <source>
        <dbReference type="ARBA" id="ARBA00023136"/>
    </source>
</evidence>
<sequence length="592" mass="65356">MGIEYATILVYFVFLIVIGMWVSKMNNSVDDYVRGGAKGTWWIVGTSIFVGGISAFTFTGNASAAFSAGPTFLVIYAANVIGFLLCMILGPWFRQTRAETWADVLRERYGVQIEQFSSILGIVLSPLSAGIQLYALSVFASSTLDLPIIPVIFVLGGIAITYSTTGGRWAVMATDFVQGLLMMAMTFLVFYLSLKAIGGWEAFFSYFTKPEFIDDFKFVKEPGEFWQDKYSLKWIVVIFFVQLSGYINLTSAGRFLSVKDGKSARKASLLAAILMFVGSIVWFVPPMVARFLFDADINALDIKEPATASYSFIAQSLLPNGLMGLMLAAMFAATMSSLDTGLNGTTGVIVKNVIPQMRRLLKLPPLKERTGVLLCQISTLVLGLSIIGTACLFAGQQKFELFDTMLMISAVIGVPLGLPVLLGLWVKRIHWKTYFVILGVAMLPSIYFTYDQMSNGTEWYIQDRMVWLYVFGFVGLLISLPLWRFAKAEERARIERFFKQMHTPVDFEKEVGESNDYTQLKMIGVSSLLMSAMVMLFLLVPNSADARLQIACLAGFMGVVGAVLLVAARRSSKSSQTIVADTKTIPEAQPGE</sequence>
<keyword evidence="10 14" id="KW-0472">Membrane</keyword>
<dbReference type="PANTHER" id="PTHR48086:SF3">
    <property type="entry name" value="SODIUM_PROLINE SYMPORTER"/>
    <property type="match status" value="1"/>
</dbReference>
<evidence type="ECO:0000256" key="6">
    <source>
        <dbReference type="ARBA" id="ARBA00022847"/>
    </source>
</evidence>
<keyword evidence="8" id="KW-0915">Sodium</keyword>
<evidence type="ECO:0000256" key="2">
    <source>
        <dbReference type="ARBA" id="ARBA00006434"/>
    </source>
</evidence>
<evidence type="ECO:0000313" key="15">
    <source>
        <dbReference type="EMBL" id="MDQ8206337.1"/>
    </source>
</evidence>
<dbReference type="InterPro" id="IPR050277">
    <property type="entry name" value="Sodium:Solute_Symporter"/>
</dbReference>
<feature type="transmembrane region" description="Helical" evidence="14">
    <location>
        <begin position="522"/>
        <end position="540"/>
    </location>
</feature>
<feature type="transmembrane region" description="Helical" evidence="14">
    <location>
        <begin position="433"/>
        <end position="450"/>
    </location>
</feature>
<keyword evidence="16" id="KW-1185">Reference proteome</keyword>
<evidence type="ECO:0000256" key="4">
    <source>
        <dbReference type="ARBA" id="ARBA00022475"/>
    </source>
</evidence>
<reference evidence="15 16" key="1">
    <citation type="submission" date="2023-04" db="EMBL/GenBank/DDBJ databases">
        <title>A novel bacteria isolated from coastal sediment.</title>
        <authorList>
            <person name="Liu X.-J."/>
            <person name="Du Z.-J."/>
        </authorList>
    </citation>
    <scope>NUCLEOTIDE SEQUENCE [LARGE SCALE GENOMIC DNA]</scope>
    <source>
        <strain evidence="15 16">SDUM461003</strain>
    </source>
</reference>
<comment type="catalytic activity">
    <reaction evidence="12">
        <text>L-proline(in) + Na(+)(in) = L-proline(out) + Na(+)(out)</text>
        <dbReference type="Rhea" id="RHEA:28967"/>
        <dbReference type="ChEBI" id="CHEBI:29101"/>
        <dbReference type="ChEBI" id="CHEBI:60039"/>
    </reaction>
</comment>
<dbReference type="Gene3D" id="1.20.1730.10">
    <property type="entry name" value="Sodium/glucose cotransporter"/>
    <property type="match status" value="1"/>
</dbReference>
<dbReference type="Proteomes" id="UP001225316">
    <property type="component" value="Unassembled WGS sequence"/>
</dbReference>
<feature type="transmembrane region" description="Helical" evidence="14">
    <location>
        <begin position="371"/>
        <end position="395"/>
    </location>
</feature>
<gene>
    <name evidence="15" type="ORF">QEH52_02375</name>
</gene>
<keyword evidence="5 14" id="KW-0812">Transmembrane</keyword>
<feature type="transmembrane region" description="Helical" evidence="14">
    <location>
        <begin position="546"/>
        <end position="568"/>
    </location>
</feature>
<keyword evidence="6" id="KW-0769">Symport</keyword>
<accession>A0ABU1AQ89</accession>
<keyword evidence="4" id="KW-1003">Cell membrane</keyword>
<feature type="transmembrane region" description="Helical" evidence="14">
    <location>
        <begin position="72"/>
        <end position="93"/>
    </location>
</feature>
<keyword evidence="11" id="KW-0739">Sodium transport</keyword>
<protein>
    <recommendedName>
        <fullName evidence="17">Sodium transporter</fullName>
    </recommendedName>
</protein>
<feature type="transmembrane region" description="Helical" evidence="14">
    <location>
        <begin position="234"/>
        <end position="255"/>
    </location>
</feature>
<dbReference type="EMBL" id="JARXHW010000003">
    <property type="protein sequence ID" value="MDQ8206337.1"/>
    <property type="molecule type" value="Genomic_DNA"/>
</dbReference>
<feature type="transmembrane region" description="Helical" evidence="14">
    <location>
        <begin position="42"/>
        <end position="66"/>
    </location>
</feature>
<evidence type="ECO:0000256" key="14">
    <source>
        <dbReference type="SAM" id="Phobius"/>
    </source>
</evidence>
<comment type="subcellular location">
    <subcellularLocation>
        <location evidence="1">Cell membrane</location>
        <topology evidence="1">Multi-pass membrane protein</topology>
    </subcellularLocation>
</comment>
<dbReference type="Pfam" id="PF00474">
    <property type="entry name" value="SSF"/>
    <property type="match status" value="1"/>
</dbReference>
<dbReference type="RefSeq" id="WP_308948380.1">
    <property type="nucleotide sequence ID" value="NZ_JARXHW010000003.1"/>
</dbReference>
<feature type="transmembrane region" description="Helical" evidence="14">
    <location>
        <begin position="267"/>
        <end position="284"/>
    </location>
</feature>
<evidence type="ECO:0000256" key="1">
    <source>
        <dbReference type="ARBA" id="ARBA00004651"/>
    </source>
</evidence>
<evidence type="ECO:0000256" key="5">
    <source>
        <dbReference type="ARBA" id="ARBA00022692"/>
    </source>
</evidence>
<feature type="transmembrane region" description="Helical" evidence="14">
    <location>
        <begin position="6"/>
        <end position="22"/>
    </location>
</feature>
<comment type="similarity">
    <text evidence="2 13">Belongs to the sodium:solute symporter (SSF) (TC 2.A.21) family.</text>
</comment>
<keyword evidence="7 14" id="KW-1133">Transmembrane helix</keyword>
<evidence type="ECO:0000256" key="8">
    <source>
        <dbReference type="ARBA" id="ARBA00023053"/>
    </source>
</evidence>
<name>A0ABU1AQ89_9BACT</name>